<dbReference type="InterPro" id="IPR016193">
    <property type="entry name" value="Cytidine_deaminase-like"/>
</dbReference>
<dbReference type="EMBL" id="DSBX01000085">
    <property type="protein sequence ID" value="HDQ99092.1"/>
    <property type="molecule type" value="Genomic_DNA"/>
</dbReference>
<evidence type="ECO:0000313" key="10">
    <source>
        <dbReference type="EMBL" id="HDQ99092.1"/>
    </source>
</evidence>
<feature type="active site" description="Proton donor" evidence="8">
    <location>
        <position position="48"/>
    </location>
</feature>
<organism evidence="10">
    <name type="scientific">candidate division WOR-3 bacterium</name>
    <dbReference type="NCBI Taxonomy" id="2052148"/>
    <lineage>
        <taxon>Bacteria</taxon>
        <taxon>Bacteria division WOR-3</taxon>
    </lineage>
</organism>
<comment type="cofactor">
    <cofactor evidence="8">
        <name>Zn(2+)</name>
        <dbReference type="ChEBI" id="CHEBI:29105"/>
    </cofactor>
    <text evidence="8">Binds 1 zinc ion per subunit.</text>
</comment>
<dbReference type="PANTHER" id="PTHR11079:SF202">
    <property type="entry name" value="TRNA-SPECIFIC ADENOSINE DEAMINASE"/>
    <property type="match status" value="1"/>
</dbReference>
<evidence type="ECO:0000256" key="1">
    <source>
        <dbReference type="ARBA" id="ARBA00010669"/>
    </source>
</evidence>
<dbReference type="PROSITE" id="PS00903">
    <property type="entry name" value="CYT_DCMP_DEAMINASES_1"/>
    <property type="match status" value="1"/>
</dbReference>
<keyword evidence="3 8" id="KW-0819">tRNA processing</keyword>
<evidence type="ECO:0000256" key="4">
    <source>
        <dbReference type="ARBA" id="ARBA00022723"/>
    </source>
</evidence>
<comment type="similarity">
    <text evidence="1">Belongs to the cytidine and deoxycytidylate deaminase family. ADAT2 subfamily.</text>
</comment>
<name>A0A7V0T4L5_UNCW3</name>
<dbReference type="GO" id="GO:0008270">
    <property type="term" value="F:zinc ion binding"/>
    <property type="evidence" value="ECO:0007669"/>
    <property type="project" value="UniProtKB-UniRule"/>
</dbReference>
<dbReference type="CDD" id="cd01285">
    <property type="entry name" value="nucleoside_deaminase"/>
    <property type="match status" value="1"/>
</dbReference>
<reference evidence="10" key="1">
    <citation type="journal article" date="2020" name="mSystems">
        <title>Genome- and Community-Level Interaction Insights into Carbon Utilization and Element Cycling Functions of Hydrothermarchaeota in Hydrothermal Sediment.</title>
        <authorList>
            <person name="Zhou Z."/>
            <person name="Liu Y."/>
            <person name="Xu W."/>
            <person name="Pan J."/>
            <person name="Luo Z.H."/>
            <person name="Li M."/>
        </authorList>
    </citation>
    <scope>NUCLEOTIDE SEQUENCE [LARGE SCALE GENOMIC DNA]</scope>
    <source>
        <strain evidence="10">SpSt-1182</strain>
    </source>
</reference>
<dbReference type="Gene3D" id="3.40.140.10">
    <property type="entry name" value="Cytidine Deaminase, domain 2"/>
    <property type="match status" value="1"/>
</dbReference>
<dbReference type="EC" id="3.5.4.33" evidence="8"/>
<comment type="function">
    <text evidence="8">Catalyzes the deamination of adenosine to inosine at the wobble position 34 of tRNA(Arg2).</text>
</comment>
<evidence type="ECO:0000256" key="6">
    <source>
        <dbReference type="ARBA" id="ARBA00022833"/>
    </source>
</evidence>
<protein>
    <recommendedName>
        <fullName evidence="8">tRNA-specific adenosine deaminase</fullName>
        <ecNumber evidence="8">3.5.4.33</ecNumber>
    </recommendedName>
</protein>
<keyword evidence="6 8" id="KW-0862">Zinc</keyword>
<dbReference type="SUPFAM" id="SSF53927">
    <property type="entry name" value="Cytidine deaminase-like"/>
    <property type="match status" value="1"/>
</dbReference>
<evidence type="ECO:0000256" key="3">
    <source>
        <dbReference type="ARBA" id="ARBA00022694"/>
    </source>
</evidence>
<comment type="subunit">
    <text evidence="2 8">Homodimer.</text>
</comment>
<gene>
    <name evidence="8" type="primary">tadA</name>
    <name evidence="10" type="ORF">ENN51_02240</name>
</gene>
<evidence type="ECO:0000256" key="5">
    <source>
        <dbReference type="ARBA" id="ARBA00022801"/>
    </source>
</evidence>
<dbReference type="GO" id="GO:0052717">
    <property type="term" value="F:tRNA-specific adenosine-34 deaminase activity"/>
    <property type="evidence" value="ECO:0007669"/>
    <property type="project" value="UniProtKB-UniRule"/>
</dbReference>
<dbReference type="Pfam" id="PF00383">
    <property type="entry name" value="dCMP_cyt_deam_1"/>
    <property type="match status" value="1"/>
</dbReference>
<evidence type="ECO:0000256" key="2">
    <source>
        <dbReference type="ARBA" id="ARBA00011738"/>
    </source>
</evidence>
<dbReference type="GO" id="GO:0002100">
    <property type="term" value="P:tRNA wobble adenosine to inosine editing"/>
    <property type="evidence" value="ECO:0007669"/>
    <property type="project" value="UniProtKB-UniRule"/>
</dbReference>
<dbReference type="InterPro" id="IPR016192">
    <property type="entry name" value="APOBEC/CMP_deaminase_Zn-bd"/>
</dbReference>
<feature type="binding site" evidence="8">
    <location>
        <position position="79"/>
    </location>
    <ligand>
        <name>Zn(2+)</name>
        <dbReference type="ChEBI" id="CHEBI:29105"/>
        <note>catalytic</note>
    </ligand>
</feature>
<dbReference type="PROSITE" id="PS51747">
    <property type="entry name" value="CYT_DCMP_DEAMINASES_2"/>
    <property type="match status" value="1"/>
</dbReference>
<sequence length="162" mass="17178">MRLALGEARAAGDEGEVPVGCVIVRDGQVIGRGHNRTEALCDPTAHAEMVAISAAATTIGNWRLTGATVYCTVEPCLMCTGALVLARPDRVVCGAADPKFGCLGSVYDVAADNRFNHRFEVRTGVLTGESAELLQGFFRARRNRDDVNVSKSGTAVLAAEER</sequence>
<dbReference type="FunFam" id="3.40.140.10:FF:000005">
    <property type="entry name" value="tRNA-specific adenosine deaminase"/>
    <property type="match status" value="1"/>
</dbReference>
<feature type="binding site" evidence="8">
    <location>
        <position position="76"/>
    </location>
    <ligand>
        <name>Zn(2+)</name>
        <dbReference type="ChEBI" id="CHEBI:29105"/>
        <note>catalytic</note>
    </ligand>
</feature>
<dbReference type="NCBIfam" id="NF008113">
    <property type="entry name" value="PRK10860.1"/>
    <property type="match status" value="1"/>
</dbReference>
<dbReference type="HAMAP" id="MF_00972">
    <property type="entry name" value="tRNA_aden_deaminase"/>
    <property type="match status" value="1"/>
</dbReference>
<dbReference type="Proteomes" id="UP000885672">
    <property type="component" value="Unassembled WGS sequence"/>
</dbReference>
<dbReference type="InterPro" id="IPR002125">
    <property type="entry name" value="CMP_dCMP_dom"/>
</dbReference>
<feature type="domain" description="CMP/dCMP-type deaminase" evidence="9">
    <location>
        <begin position="1"/>
        <end position="122"/>
    </location>
</feature>
<evidence type="ECO:0000259" key="9">
    <source>
        <dbReference type="PROSITE" id="PS51747"/>
    </source>
</evidence>
<proteinExistence type="inferred from homology"/>
<comment type="catalytic activity">
    <reaction evidence="7 8">
        <text>adenosine(34) in tRNA + H2O + H(+) = inosine(34) in tRNA + NH4(+)</text>
        <dbReference type="Rhea" id="RHEA:43168"/>
        <dbReference type="Rhea" id="RHEA-COMP:10373"/>
        <dbReference type="Rhea" id="RHEA-COMP:10374"/>
        <dbReference type="ChEBI" id="CHEBI:15377"/>
        <dbReference type="ChEBI" id="CHEBI:15378"/>
        <dbReference type="ChEBI" id="CHEBI:28938"/>
        <dbReference type="ChEBI" id="CHEBI:74411"/>
        <dbReference type="ChEBI" id="CHEBI:82852"/>
        <dbReference type="EC" id="3.5.4.33"/>
    </reaction>
</comment>
<dbReference type="InterPro" id="IPR028883">
    <property type="entry name" value="tRNA_aden_deaminase"/>
</dbReference>
<dbReference type="PANTHER" id="PTHR11079">
    <property type="entry name" value="CYTOSINE DEAMINASE FAMILY MEMBER"/>
    <property type="match status" value="1"/>
</dbReference>
<evidence type="ECO:0000256" key="7">
    <source>
        <dbReference type="ARBA" id="ARBA00048045"/>
    </source>
</evidence>
<keyword evidence="4 8" id="KW-0479">Metal-binding</keyword>
<dbReference type="AlphaFoldDB" id="A0A7V0T4L5"/>
<accession>A0A7V0T4L5</accession>
<feature type="binding site" evidence="8">
    <location>
        <position position="46"/>
    </location>
    <ligand>
        <name>Zn(2+)</name>
        <dbReference type="ChEBI" id="CHEBI:29105"/>
        <note>catalytic</note>
    </ligand>
</feature>
<comment type="caution">
    <text evidence="10">The sequence shown here is derived from an EMBL/GenBank/DDBJ whole genome shotgun (WGS) entry which is preliminary data.</text>
</comment>
<evidence type="ECO:0000256" key="8">
    <source>
        <dbReference type="HAMAP-Rule" id="MF_00972"/>
    </source>
</evidence>
<keyword evidence="5 8" id="KW-0378">Hydrolase</keyword>